<evidence type="ECO:0000313" key="3">
    <source>
        <dbReference type="Proteomes" id="UP000887569"/>
    </source>
</evidence>
<protein>
    <submittedName>
        <fullName evidence="4">Protein kinase domain-containing protein</fullName>
    </submittedName>
</protein>
<accession>A0A915B3C7</accession>
<keyword evidence="3" id="KW-1185">Reference proteome</keyword>
<evidence type="ECO:0000256" key="1">
    <source>
        <dbReference type="SAM" id="MobiDB-lite"/>
    </source>
</evidence>
<name>A0A915B3C7_PARUN</name>
<dbReference type="PANTHER" id="PTHR11909">
    <property type="entry name" value="CASEIN KINASE-RELATED"/>
    <property type="match status" value="1"/>
</dbReference>
<reference evidence="4" key="1">
    <citation type="submission" date="2022-11" db="UniProtKB">
        <authorList>
            <consortium name="WormBaseParasite"/>
        </authorList>
    </citation>
    <scope>IDENTIFICATION</scope>
</reference>
<dbReference type="AlphaFoldDB" id="A0A915B3C7"/>
<feature type="region of interest" description="Disordered" evidence="1">
    <location>
        <begin position="330"/>
        <end position="354"/>
    </location>
</feature>
<proteinExistence type="predicted"/>
<dbReference type="Gene3D" id="1.10.510.10">
    <property type="entry name" value="Transferase(Phosphotransferase) domain 1"/>
    <property type="match status" value="1"/>
</dbReference>
<dbReference type="GO" id="GO:0004672">
    <property type="term" value="F:protein kinase activity"/>
    <property type="evidence" value="ECO:0007669"/>
    <property type="project" value="InterPro"/>
</dbReference>
<organism evidence="3 4">
    <name type="scientific">Parascaris univalens</name>
    <name type="common">Nematode worm</name>
    <dbReference type="NCBI Taxonomy" id="6257"/>
    <lineage>
        <taxon>Eukaryota</taxon>
        <taxon>Metazoa</taxon>
        <taxon>Ecdysozoa</taxon>
        <taxon>Nematoda</taxon>
        <taxon>Chromadorea</taxon>
        <taxon>Rhabditida</taxon>
        <taxon>Spirurina</taxon>
        <taxon>Ascaridomorpha</taxon>
        <taxon>Ascaridoidea</taxon>
        <taxon>Ascarididae</taxon>
        <taxon>Parascaris</taxon>
    </lineage>
</organism>
<feature type="domain" description="Protein kinase" evidence="2">
    <location>
        <begin position="21"/>
        <end position="291"/>
    </location>
</feature>
<dbReference type="InterPro" id="IPR011009">
    <property type="entry name" value="Kinase-like_dom_sf"/>
</dbReference>
<dbReference type="WBParaSite" id="PgR025_g038_t03">
    <property type="protein sequence ID" value="PgR025_g038_t03"/>
    <property type="gene ID" value="PgR025_g038"/>
</dbReference>
<dbReference type="PROSITE" id="PS50011">
    <property type="entry name" value="PROTEIN_KINASE_DOM"/>
    <property type="match status" value="1"/>
</dbReference>
<dbReference type="InterPro" id="IPR000719">
    <property type="entry name" value="Prot_kinase_dom"/>
</dbReference>
<sequence length="354" mass="41115">MSDRSTRKVVELKEKDVVAEWRIVRKLGEGGCGVVFEVCSLGLPGSIWPPGRFAMKVESRYIDRDEQLLFAEATVLKRMRNSEHGPNLITAGRTVSFNFLLMELLGRSLNDLHKSTPTRRFPICTVLKIATQALSALRELHGIFFVHRDVKPGNFAIGLRETDRIYIFDFGLSRQFVTFDKKRQRVCLRQPRMRAPFRGTVAYCSLNVHRHKEQGRHDDLLSLMYMLVEFISGSLPWKGFHRKETAAIKETISQQRLFQGCPKQFADIFEHLSILEYRNRPNYDFIEAVFLSAMRKRCINKDSPIEWNRDQIEKNNPTKEKSEANAIADHDRTIIEDPTNPRHVNKQPRVQKNF</sequence>
<dbReference type="GO" id="GO:0005524">
    <property type="term" value="F:ATP binding"/>
    <property type="evidence" value="ECO:0007669"/>
    <property type="project" value="InterPro"/>
</dbReference>
<dbReference type="InterPro" id="IPR050235">
    <property type="entry name" value="CK1_Ser-Thr_kinase"/>
</dbReference>
<evidence type="ECO:0000313" key="4">
    <source>
        <dbReference type="WBParaSite" id="PgR025_g038_t03"/>
    </source>
</evidence>
<dbReference type="SUPFAM" id="SSF56112">
    <property type="entry name" value="Protein kinase-like (PK-like)"/>
    <property type="match status" value="1"/>
</dbReference>
<dbReference type="SMART" id="SM00220">
    <property type="entry name" value="S_TKc"/>
    <property type="match status" value="1"/>
</dbReference>
<evidence type="ECO:0000259" key="2">
    <source>
        <dbReference type="PROSITE" id="PS50011"/>
    </source>
</evidence>
<dbReference type="Proteomes" id="UP000887569">
    <property type="component" value="Unplaced"/>
</dbReference>
<dbReference type="Pfam" id="PF00069">
    <property type="entry name" value="Pkinase"/>
    <property type="match status" value="1"/>
</dbReference>